<organism evidence="1 2">
    <name type="scientific">Rhabditophanes sp. KR3021</name>
    <dbReference type="NCBI Taxonomy" id="114890"/>
    <lineage>
        <taxon>Eukaryota</taxon>
        <taxon>Metazoa</taxon>
        <taxon>Ecdysozoa</taxon>
        <taxon>Nematoda</taxon>
        <taxon>Chromadorea</taxon>
        <taxon>Rhabditida</taxon>
        <taxon>Tylenchina</taxon>
        <taxon>Panagrolaimomorpha</taxon>
        <taxon>Strongyloidoidea</taxon>
        <taxon>Alloionematidae</taxon>
        <taxon>Rhabditophanes</taxon>
    </lineage>
</organism>
<name>A0AC35UB52_9BILA</name>
<protein>
    <submittedName>
        <fullName evidence="2">Heme transporter hrg-1</fullName>
    </submittedName>
</protein>
<evidence type="ECO:0000313" key="2">
    <source>
        <dbReference type="WBParaSite" id="RSKR_0000982500.1"/>
    </source>
</evidence>
<dbReference type="Proteomes" id="UP000095286">
    <property type="component" value="Unplaced"/>
</dbReference>
<evidence type="ECO:0000313" key="1">
    <source>
        <dbReference type="Proteomes" id="UP000095286"/>
    </source>
</evidence>
<dbReference type="WBParaSite" id="RSKR_0000982500.1">
    <property type="protein sequence ID" value="RSKR_0000982500.1"/>
    <property type="gene ID" value="RSKR_0000982500"/>
</dbReference>
<accession>A0AC35UB52</accession>
<sequence>MKFRLIWAFIGITAGVMAGTVFEVRYQNHMALFFGYLSSIFACVLFFIHIAQLKGKLCLWRSMTINVVAVISLIIATISMAFCIYSFVKAGIDKQGLSSEALHGRNFWIIGIWCFACFKWSMLSAFYLRKYLKYNRAQINENRCPYIN</sequence>
<reference evidence="2" key="1">
    <citation type="submission" date="2016-11" db="UniProtKB">
        <authorList>
            <consortium name="WormBaseParasite"/>
        </authorList>
    </citation>
    <scope>IDENTIFICATION</scope>
    <source>
        <strain evidence="2">KR3021</strain>
    </source>
</reference>
<proteinExistence type="predicted"/>